<dbReference type="KEGG" id="mya:MORIYA_2185"/>
<evidence type="ECO:0000256" key="9">
    <source>
        <dbReference type="ARBA" id="ARBA00023136"/>
    </source>
</evidence>
<keyword evidence="8 13" id="KW-1133">Transmembrane helix</keyword>
<protein>
    <recommendedName>
        <fullName evidence="5 12">Flagellar M-ring protein</fullName>
    </recommendedName>
</protein>
<keyword evidence="9 13" id="KW-0472">Membrane</keyword>
<evidence type="ECO:0000256" key="3">
    <source>
        <dbReference type="ARBA" id="ARBA00004651"/>
    </source>
</evidence>
<dbReference type="AlphaFoldDB" id="A0A330LPN1"/>
<dbReference type="PANTHER" id="PTHR30046:SF0">
    <property type="entry name" value="FLAGELLAR M-RING PROTEIN"/>
    <property type="match status" value="1"/>
</dbReference>
<name>A0A330LPN1_9GAMM</name>
<dbReference type="InterPro" id="IPR045851">
    <property type="entry name" value="AMP-bd_C_sf"/>
</dbReference>
<keyword evidence="7 13" id="KW-0812">Transmembrane</keyword>
<keyword evidence="16" id="KW-0966">Cell projection</keyword>
<keyword evidence="10 12" id="KW-0975">Bacterial flagellum</keyword>
<evidence type="ECO:0000313" key="16">
    <source>
        <dbReference type="EMBL" id="SQD78663.1"/>
    </source>
</evidence>
<comment type="subcellular location">
    <subcellularLocation>
        <location evidence="2 12">Bacterial flagellum basal body</location>
    </subcellularLocation>
    <subcellularLocation>
        <location evidence="3">Cell membrane</location>
        <topology evidence="3">Multi-pass membrane protein</topology>
    </subcellularLocation>
</comment>
<feature type="domain" description="Flagellar M-ring C-terminal" evidence="15">
    <location>
        <begin position="273"/>
        <end position="435"/>
    </location>
</feature>
<organism evidence="16 17">
    <name type="scientific">Moritella yayanosii</name>
    <dbReference type="NCBI Taxonomy" id="69539"/>
    <lineage>
        <taxon>Bacteria</taxon>
        <taxon>Pseudomonadati</taxon>
        <taxon>Pseudomonadota</taxon>
        <taxon>Gammaproteobacteria</taxon>
        <taxon>Alteromonadales</taxon>
        <taxon>Moritellaceae</taxon>
        <taxon>Moritella</taxon>
    </lineage>
</organism>
<evidence type="ECO:0000256" key="1">
    <source>
        <dbReference type="ARBA" id="ARBA00003820"/>
    </source>
</evidence>
<evidence type="ECO:0000259" key="14">
    <source>
        <dbReference type="Pfam" id="PF01514"/>
    </source>
</evidence>
<dbReference type="GO" id="GO:0005886">
    <property type="term" value="C:plasma membrane"/>
    <property type="evidence" value="ECO:0007669"/>
    <property type="project" value="UniProtKB-SubCell"/>
</dbReference>
<evidence type="ECO:0000259" key="15">
    <source>
        <dbReference type="Pfam" id="PF08345"/>
    </source>
</evidence>
<dbReference type="NCBIfam" id="TIGR00206">
    <property type="entry name" value="fliF"/>
    <property type="match status" value="1"/>
</dbReference>
<feature type="transmembrane region" description="Helical" evidence="13">
    <location>
        <begin position="457"/>
        <end position="479"/>
    </location>
</feature>
<comment type="subunit">
    <text evidence="11">The basal body constitutes a major portion of the flagellar organelle and consists of four rings (L,P,S, and M) mounted on a central rod. The M ring is integral to the inner membrane of the cell and may be connected to the flagellar rod via the S ring. The S (supramembrane ring) lies just distal to the M ring. The L and P rings lie in the outer membrane and the periplasmic space, respectively.</text>
</comment>
<keyword evidence="17" id="KW-1185">Reference proteome</keyword>
<sequence>MEILSQERGLIKSPGAGNGNVIKNMRSGLKLTRDKLYRFRSLFLIGLLSSLIAAAIVASLWTAEQYVPIYGKQEMYDKANILELLEQQKADFQLDTESGQILVAKSQLAQLRMALAALGVKKNIPMGMGGLEGKMGLGTSQFMESKSYRFALEGELALSIITIDAVRNARVHLALPERTLFIGRDEASASASVMLDLQPGRELSQGQVTAIINLVASSVINMKPDNISVVDQAGRLLTLSGSQSSNRGQVATQLVTFKHDLEARLISRISDLLYPLVGAENFRIQLTADLDFNEVEETIETVSPETVLTKENIREQVSGDVNAVGIPGSLSNLPPIKKVAKKGEETASSEAALSMITKRNDYSKEYAVGRSVMHKKYEFGRINNLSVSVILNNKIATGKEGWSDQELAKISITIKNAIGIVASRGDQLNISGYDFIAVPEITFEALPWWQMDVIQAYLRYIVITILGLALIIFVIRPLIKHFVSQSRPTENAALASTEQTSDAKTNSLSTDIKPDELSKASKLVNMTELTSVEIPALPAPGSEFSVQLNHLQILADKEAVRVAEVLKGWVKSNGGSQNES</sequence>
<dbReference type="InterPro" id="IPR013556">
    <property type="entry name" value="Flag_M-ring_C"/>
</dbReference>
<evidence type="ECO:0000256" key="8">
    <source>
        <dbReference type="ARBA" id="ARBA00022989"/>
    </source>
</evidence>
<dbReference type="InterPro" id="IPR000067">
    <property type="entry name" value="FlgMring_FliF"/>
</dbReference>
<evidence type="ECO:0000256" key="11">
    <source>
        <dbReference type="ARBA" id="ARBA00025936"/>
    </source>
</evidence>
<dbReference type="GO" id="GO:0003774">
    <property type="term" value="F:cytoskeletal motor activity"/>
    <property type="evidence" value="ECO:0007669"/>
    <property type="project" value="InterPro"/>
</dbReference>
<evidence type="ECO:0000256" key="5">
    <source>
        <dbReference type="ARBA" id="ARBA00017949"/>
    </source>
</evidence>
<comment type="function">
    <text evidence="1 12">The M ring may be actively involved in energy transduction.</text>
</comment>
<feature type="transmembrane region" description="Helical" evidence="13">
    <location>
        <begin position="42"/>
        <end position="63"/>
    </location>
</feature>
<evidence type="ECO:0000256" key="4">
    <source>
        <dbReference type="ARBA" id="ARBA00007971"/>
    </source>
</evidence>
<keyword evidence="16" id="KW-0282">Flagellum</keyword>
<dbReference type="OrthoDB" id="8554211at2"/>
<dbReference type="PRINTS" id="PR01009">
    <property type="entry name" value="FLGMRINGFLIF"/>
</dbReference>
<dbReference type="PANTHER" id="PTHR30046">
    <property type="entry name" value="FLAGELLAR M-RING PROTEIN"/>
    <property type="match status" value="1"/>
</dbReference>
<evidence type="ECO:0000256" key="2">
    <source>
        <dbReference type="ARBA" id="ARBA00004117"/>
    </source>
</evidence>
<accession>A0A330LPN1</accession>
<evidence type="ECO:0000313" key="17">
    <source>
        <dbReference type="Proteomes" id="UP000250163"/>
    </source>
</evidence>
<gene>
    <name evidence="16" type="primary">fliF</name>
    <name evidence="16" type="ORF">MORIYA_2185</name>
</gene>
<evidence type="ECO:0000256" key="13">
    <source>
        <dbReference type="SAM" id="Phobius"/>
    </source>
</evidence>
<evidence type="ECO:0000256" key="7">
    <source>
        <dbReference type="ARBA" id="ARBA00022692"/>
    </source>
</evidence>
<evidence type="ECO:0000256" key="10">
    <source>
        <dbReference type="ARBA" id="ARBA00023143"/>
    </source>
</evidence>
<dbReference type="Proteomes" id="UP000250163">
    <property type="component" value="Chromosome MORIYA"/>
</dbReference>
<keyword evidence="16" id="KW-0969">Cilium</keyword>
<proteinExistence type="inferred from homology"/>
<dbReference type="GO" id="GO:0071973">
    <property type="term" value="P:bacterial-type flagellum-dependent cell motility"/>
    <property type="evidence" value="ECO:0007669"/>
    <property type="project" value="InterPro"/>
</dbReference>
<reference evidence="17" key="1">
    <citation type="submission" date="2018-05" db="EMBL/GenBank/DDBJ databases">
        <authorList>
            <person name="Cea G.-C."/>
            <person name="William W."/>
        </authorList>
    </citation>
    <scope>NUCLEOTIDE SEQUENCE [LARGE SCALE GENOMIC DNA]</scope>
    <source>
        <strain evidence="17">DB21MT 5</strain>
    </source>
</reference>
<evidence type="ECO:0000256" key="12">
    <source>
        <dbReference type="PIRNR" id="PIRNR004862"/>
    </source>
</evidence>
<dbReference type="Gene3D" id="3.30.300.30">
    <property type="match status" value="1"/>
</dbReference>
<dbReference type="InterPro" id="IPR043427">
    <property type="entry name" value="YscJ/FliF"/>
</dbReference>
<feature type="domain" description="Flagellar M-ring N-terminal" evidence="14">
    <location>
        <begin position="63"/>
        <end position="238"/>
    </location>
</feature>
<dbReference type="RefSeq" id="WP_112714902.1">
    <property type="nucleotide sequence ID" value="NZ_LS483250.1"/>
</dbReference>
<dbReference type="GO" id="GO:0009431">
    <property type="term" value="C:bacterial-type flagellum basal body, MS ring"/>
    <property type="evidence" value="ECO:0007669"/>
    <property type="project" value="InterPro"/>
</dbReference>
<dbReference type="PIRSF" id="PIRSF004862">
    <property type="entry name" value="FliF"/>
    <property type="match status" value="1"/>
</dbReference>
<keyword evidence="6" id="KW-1003">Cell membrane</keyword>
<dbReference type="InterPro" id="IPR006182">
    <property type="entry name" value="FliF_N_dom"/>
</dbReference>
<dbReference type="Pfam" id="PF01514">
    <property type="entry name" value="YscJ_FliF"/>
    <property type="match status" value="1"/>
</dbReference>
<evidence type="ECO:0000256" key="6">
    <source>
        <dbReference type="ARBA" id="ARBA00022475"/>
    </source>
</evidence>
<comment type="similarity">
    <text evidence="4 12">Belongs to the FliF family.</text>
</comment>
<dbReference type="EMBL" id="LS483250">
    <property type="protein sequence ID" value="SQD78663.1"/>
    <property type="molecule type" value="Genomic_DNA"/>
</dbReference>
<dbReference type="Pfam" id="PF08345">
    <property type="entry name" value="YscJ_FliF_C"/>
    <property type="match status" value="1"/>
</dbReference>